<dbReference type="PROSITE" id="PS51257">
    <property type="entry name" value="PROKAR_LIPOPROTEIN"/>
    <property type="match status" value="1"/>
</dbReference>
<evidence type="ECO:0000259" key="6">
    <source>
        <dbReference type="PROSITE" id="PS50983"/>
    </source>
</evidence>
<dbReference type="PANTHER" id="PTHR30532">
    <property type="entry name" value="IRON III DICITRATE-BINDING PERIPLASMIC PROTEIN"/>
    <property type="match status" value="1"/>
</dbReference>
<dbReference type="Proteomes" id="UP001165586">
    <property type="component" value="Unassembled WGS sequence"/>
</dbReference>
<comment type="caution">
    <text evidence="7">The sequence shown here is derived from an EMBL/GenBank/DDBJ whole genome shotgun (WGS) entry which is preliminary data.</text>
</comment>
<evidence type="ECO:0000256" key="2">
    <source>
        <dbReference type="ARBA" id="ARBA00008814"/>
    </source>
</evidence>
<comment type="subcellular location">
    <subcellularLocation>
        <location evidence="1">Cell envelope</location>
    </subcellularLocation>
</comment>
<dbReference type="RefSeq" id="WP_259541899.1">
    <property type="nucleotide sequence ID" value="NZ_JANLCJ010000012.1"/>
</dbReference>
<keyword evidence="8" id="KW-1185">Reference proteome</keyword>
<feature type="chain" id="PRO_5045446616" evidence="5">
    <location>
        <begin position="23"/>
        <end position="339"/>
    </location>
</feature>
<dbReference type="SUPFAM" id="SSF53807">
    <property type="entry name" value="Helical backbone' metal receptor"/>
    <property type="match status" value="1"/>
</dbReference>
<protein>
    <submittedName>
        <fullName evidence="7">Iron-siderophore ABC transporter substrate-binding protein</fullName>
    </submittedName>
</protein>
<evidence type="ECO:0000256" key="4">
    <source>
        <dbReference type="ARBA" id="ARBA00022729"/>
    </source>
</evidence>
<dbReference type="Gene3D" id="3.40.50.1980">
    <property type="entry name" value="Nitrogenase molybdenum iron protein domain"/>
    <property type="match status" value="2"/>
</dbReference>
<dbReference type="InterPro" id="IPR002491">
    <property type="entry name" value="ABC_transptr_periplasmic_BD"/>
</dbReference>
<evidence type="ECO:0000313" key="7">
    <source>
        <dbReference type="EMBL" id="MCS5736133.1"/>
    </source>
</evidence>
<feature type="signal peptide" evidence="5">
    <location>
        <begin position="1"/>
        <end position="22"/>
    </location>
</feature>
<gene>
    <name evidence="7" type="ORF">N1032_20540</name>
</gene>
<accession>A0ABT2H8C9</accession>
<evidence type="ECO:0000256" key="1">
    <source>
        <dbReference type="ARBA" id="ARBA00004196"/>
    </source>
</evidence>
<sequence>MPRRLKLATLAASALATALVLAGCSGSTGGTGDADATASAGAGEPVTIEHAFGETTVPADPQNVVTLGWGSTDAAIALGTIPVAIPFDSYAGDENGVLPWVADAIDKAGAELPTVLPESPDEPPYEAIADADPDVILAVYSGITEEQYETLSQIAPTVAYPGEAWSTPWRDVVTTVGKALGKSDEATAVLADIDDQLAEQAAAHPEFDGKSIAAVWDVAGTFYVYKKADPRVEFMLDLGFVNAPSVDALANGDSTFYYTLSYEQLDQLDADVVLSYSDTQAEADAFLTAPQTSVIPAVQAGHVAQLVGTDYIAAVSPPTALSLPWGLDQLVDALAAATK</sequence>
<dbReference type="InterPro" id="IPR051313">
    <property type="entry name" value="Bact_iron-sidero_bind"/>
</dbReference>
<dbReference type="CDD" id="cd01146">
    <property type="entry name" value="FhuD"/>
    <property type="match status" value="1"/>
</dbReference>
<keyword evidence="3" id="KW-0813">Transport</keyword>
<evidence type="ECO:0000256" key="3">
    <source>
        <dbReference type="ARBA" id="ARBA00022448"/>
    </source>
</evidence>
<name>A0ABT2H8C9_9MICO</name>
<proteinExistence type="inferred from homology"/>
<dbReference type="Pfam" id="PF01497">
    <property type="entry name" value="Peripla_BP_2"/>
    <property type="match status" value="1"/>
</dbReference>
<keyword evidence="4 5" id="KW-0732">Signal</keyword>
<reference evidence="7" key="1">
    <citation type="submission" date="2022-08" db="EMBL/GenBank/DDBJ databases">
        <authorList>
            <person name="Deng Y."/>
            <person name="Han X.-F."/>
            <person name="Zhang Y.-Q."/>
        </authorList>
    </citation>
    <scope>NUCLEOTIDE SEQUENCE</scope>
    <source>
        <strain evidence="7">CPCC 203386</strain>
    </source>
</reference>
<dbReference type="EMBL" id="JANLCJ010000012">
    <property type="protein sequence ID" value="MCS5736133.1"/>
    <property type="molecule type" value="Genomic_DNA"/>
</dbReference>
<comment type="similarity">
    <text evidence="2">Belongs to the bacterial solute-binding protein 8 family.</text>
</comment>
<dbReference type="PANTHER" id="PTHR30532:SF24">
    <property type="entry name" value="FERRIC ENTEROBACTIN-BINDING PERIPLASMIC PROTEIN FEPB"/>
    <property type="match status" value="1"/>
</dbReference>
<feature type="domain" description="Fe/B12 periplasmic-binding" evidence="6">
    <location>
        <begin position="63"/>
        <end position="338"/>
    </location>
</feature>
<evidence type="ECO:0000256" key="5">
    <source>
        <dbReference type="SAM" id="SignalP"/>
    </source>
</evidence>
<dbReference type="PROSITE" id="PS50983">
    <property type="entry name" value="FE_B12_PBP"/>
    <property type="match status" value="1"/>
</dbReference>
<evidence type="ECO:0000313" key="8">
    <source>
        <dbReference type="Proteomes" id="UP001165586"/>
    </source>
</evidence>
<organism evidence="7 8">
    <name type="scientific">Herbiconiux daphne</name>
    <dbReference type="NCBI Taxonomy" id="2970914"/>
    <lineage>
        <taxon>Bacteria</taxon>
        <taxon>Bacillati</taxon>
        <taxon>Actinomycetota</taxon>
        <taxon>Actinomycetes</taxon>
        <taxon>Micrococcales</taxon>
        <taxon>Microbacteriaceae</taxon>
        <taxon>Herbiconiux</taxon>
    </lineage>
</organism>